<proteinExistence type="predicted"/>
<feature type="transmembrane region" description="Helical" evidence="1">
    <location>
        <begin position="6"/>
        <end position="24"/>
    </location>
</feature>
<keyword evidence="1" id="KW-0472">Membrane</keyword>
<evidence type="ECO:0000256" key="1">
    <source>
        <dbReference type="SAM" id="Phobius"/>
    </source>
</evidence>
<name>A0A6B0TY66_IXORI</name>
<evidence type="ECO:0000313" key="2">
    <source>
        <dbReference type="EMBL" id="MXU84258.1"/>
    </source>
</evidence>
<sequence>MLGGWLILNMCSIISCILFLVLDAKGLKPDLRSWTTNVTGMSVWKAGVGVWSRIVQKMCLLPLACSLMLEASLLSKICHA</sequence>
<organism evidence="2">
    <name type="scientific">Ixodes ricinus</name>
    <name type="common">Common tick</name>
    <name type="synonym">Acarus ricinus</name>
    <dbReference type="NCBI Taxonomy" id="34613"/>
    <lineage>
        <taxon>Eukaryota</taxon>
        <taxon>Metazoa</taxon>
        <taxon>Ecdysozoa</taxon>
        <taxon>Arthropoda</taxon>
        <taxon>Chelicerata</taxon>
        <taxon>Arachnida</taxon>
        <taxon>Acari</taxon>
        <taxon>Parasitiformes</taxon>
        <taxon>Ixodida</taxon>
        <taxon>Ixodoidea</taxon>
        <taxon>Ixodidae</taxon>
        <taxon>Ixodinae</taxon>
        <taxon>Ixodes</taxon>
    </lineage>
</organism>
<dbReference type="EMBL" id="GIFC01002175">
    <property type="protein sequence ID" value="MXU84258.1"/>
    <property type="molecule type" value="Transcribed_RNA"/>
</dbReference>
<keyword evidence="1" id="KW-0812">Transmembrane</keyword>
<dbReference type="AlphaFoldDB" id="A0A6B0TY66"/>
<protein>
    <submittedName>
        <fullName evidence="2">Putative secreted protein</fullName>
    </submittedName>
</protein>
<keyword evidence="1" id="KW-1133">Transmembrane helix</keyword>
<accession>A0A6B0TY66</accession>
<reference evidence="2" key="1">
    <citation type="submission" date="2019-12" db="EMBL/GenBank/DDBJ databases">
        <title>An insight into the sialome of adult female Ixodes ricinus ticks feeding for 6 days.</title>
        <authorList>
            <person name="Perner J."/>
            <person name="Ribeiro J.M.C."/>
        </authorList>
    </citation>
    <scope>NUCLEOTIDE SEQUENCE</scope>
    <source>
        <strain evidence="2">Semi-engorged</strain>
        <tissue evidence="2">Salivary glands</tissue>
    </source>
</reference>